<dbReference type="GO" id="GO:0015888">
    <property type="term" value="P:thiamine transport"/>
    <property type="evidence" value="ECO:0007669"/>
    <property type="project" value="TreeGrafter"/>
</dbReference>
<dbReference type="Pfam" id="PF13343">
    <property type="entry name" value="SBP_bac_6"/>
    <property type="match status" value="1"/>
</dbReference>
<dbReference type="PROSITE" id="PS51257">
    <property type="entry name" value="PROKAR_LIPOPROTEIN"/>
    <property type="match status" value="1"/>
</dbReference>
<dbReference type="RefSeq" id="WP_373877092.1">
    <property type="nucleotide sequence ID" value="NZ_BAAAJO010000001.1"/>
</dbReference>
<protein>
    <submittedName>
        <fullName evidence="3">ABC transporter substrate-binding protein</fullName>
    </submittedName>
</protein>
<dbReference type="GO" id="GO:0030288">
    <property type="term" value="C:outer membrane-bounded periplasmic space"/>
    <property type="evidence" value="ECO:0007669"/>
    <property type="project" value="TreeGrafter"/>
</dbReference>
<evidence type="ECO:0000256" key="1">
    <source>
        <dbReference type="ARBA" id="ARBA00022729"/>
    </source>
</evidence>
<dbReference type="Proteomes" id="UP001142372">
    <property type="component" value="Unassembled WGS sequence"/>
</dbReference>
<reference evidence="3" key="1">
    <citation type="journal article" date="2014" name="Int. J. Syst. Evol. Microbiol.">
        <title>Complete genome sequence of Corynebacterium casei LMG S-19264T (=DSM 44701T), isolated from a smear-ripened cheese.</title>
        <authorList>
            <consortium name="US DOE Joint Genome Institute (JGI-PGF)"/>
            <person name="Walter F."/>
            <person name="Albersmeier A."/>
            <person name="Kalinowski J."/>
            <person name="Ruckert C."/>
        </authorList>
    </citation>
    <scope>NUCLEOTIDE SEQUENCE</scope>
    <source>
        <strain evidence="3">VKM Ac-1401</strain>
    </source>
</reference>
<organism evidence="3 4">
    <name type="scientific">Leifsonia poae</name>
    <dbReference type="NCBI Taxonomy" id="110933"/>
    <lineage>
        <taxon>Bacteria</taxon>
        <taxon>Bacillati</taxon>
        <taxon>Actinomycetota</taxon>
        <taxon>Actinomycetes</taxon>
        <taxon>Micrococcales</taxon>
        <taxon>Microbacteriaceae</taxon>
        <taxon>Leifsonia</taxon>
    </lineage>
</organism>
<evidence type="ECO:0000313" key="4">
    <source>
        <dbReference type="Proteomes" id="UP001142372"/>
    </source>
</evidence>
<keyword evidence="1 2" id="KW-0732">Signal</keyword>
<name>A0A9W6H6X1_9MICO</name>
<dbReference type="GO" id="GO:0030976">
    <property type="term" value="F:thiamine pyrophosphate binding"/>
    <property type="evidence" value="ECO:0007669"/>
    <property type="project" value="TreeGrafter"/>
</dbReference>
<dbReference type="SUPFAM" id="SSF53850">
    <property type="entry name" value="Periplasmic binding protein-like II"/>
    <property type="match status" value="1"/>
</dbReference>
<sequence>MTMKRTRVAGLAAAATVVALSLAACSGGANAADSSGASSADAATATSVSDFGSMDALVAAAKKEGTLNIIATPGDWANYQQIFDGFTKKYGITINPSQDSASSQEEIDAAKKLKGQDTAPDTFDIGSSVALANTQYFAPYKPTGWDDIPAEQKEPSGLWKVGYYGVMSVGYDANKIKTAPTSFDDLLGSAYKGAVALNGNPTQAAAAAGAVAYADLQAGGTLDDLTPGIDWFSKLKKAGNWNAADGKPNTIASGETPVLLDWSFNQKGYSTSDTIKGGGIDWKYVVLPGTAYVGYYNQAINKDAPHPAAARLWEEYLYSDDAQNAWLKGGAYPARVDAMEKAGTLDEAEFPGKLDTVAVMTDKQATDAGTLLNAKWANAVG</sequence>
<dbReference type="PANTHER" id="PTHR30006">
    <property type="entry name" value="THIAMINE-BINDING PERIPLASMIC PROTEIN-RELATED"/>
    <property type="match status" value="1"/>
</dbReference>
<dbReference type="GO" id="GO:0030975">
    <property type="term" value="F:thiamine binding"/>
    <property type="evidence" value="ECO:0007669"/>
    <property type="project" value="TreeGrafter"/>
</dbReference>
<evidence type="ECO:0000313" key="3">
    <source>
        <dbReference type="EMBL" id="GLJ74517.1"/>
    </source>
</evidence>
<feature type="chain" id="PRO_5040973639" evidence="2">
    <location>
        <begin position="32"/>
        <end position="381"/>
    </location>
</feature>
<gene>
    <name evidence="3" type="ORF">GCM10017584_00900</name>
</gene>
<reference evidence="3" key="2">
    <citation type="submission" date="2023-01" db="EMBL/GenBank/DDBJ databases">
        <authorList>
            <person name="Sun Q."/>
            <person name="Evtushenko L."/>
        </authorList>
    </citation>
    <scope>NUCLEOTIDE SEQUENCE</scope>
    <source>
        <strain evidence="3">VKM Ac-1401</strain>
    </source>
</reference>
<dbReference type="PANTHER" id="PTHR30006:SF2">
    <property type="entry name" value="ABC TRANSPORTER SUBSTRATE-BINDING PROTEIN"/>
    <property type="match status" value="1"/>
</dbReference>
<dbReference type="Gene3D" id="3.40.190.10">
    <property type="entry name" value="Periplasmic binding protein-like II"/>
    <property type="match status" value="2"/>
</dbReference>
<keyword evidence="4" id="KW-1185">Reference proteome</keyword>
<proteinExistence type="predicted"/>
<evidence type="ECO:0000256" key="2">
    <source>
        <dbReference type="SAM" id="SignalP"/>
    </source>
</evidence>
<dbReference type="AlphaFoldDB" id="A0A9W6H6X1"/>
<accession>A0A9W6H6X1</accession>
<feature type="signal peptide" evidence="2">
    <location>
        <begin position="1"/>
        <end position="31"/>
    </location>
</feature>
<comment type="caution">
    <text evidence="3">The sequence shown here is derived from an EMBL/GenBank/DDBJ whole genome shotgun (WGS) entry which is preliminary data.</text>
</comment>
<dbReference type="EMBL" id="BSEN01000001">
    <property type="protein sequence ID" value="GLJ74517.1"/>
    <property type="molecule type" value="Genomic_DNA"/>
</dbReference>